<evidence type="ECO:0000313" key="4">
    <source>
        <dbReference type="Proteomes" id="UP000076532"/>
    </source>
</evidence>
<proteinExistence type="predicted"/>
<dbReference type="EMBL" id="KV417826">
    <property type="protein sequence ID" value="KZP05642.1"/>
    <property type="molecule type" value="Genomic_DNA"/>
</dbReference>
<accession>A0A167W368</accession>
<feature type="signal peptide" evidence="2">
    <location>
        <begin position="1"/>
        <end position="36"/>
    </location>
</feature>
<feature type="compositionally biased region" description="Basic and acidic residues" evidence="1">
    <location>
        <begin position="172"/>
        <end position="187"/>
    </location>
</feature>
<organism evidence="3 4">
    <name type="scientific">Athelia psychrophila</name>
    <dbReference type="NCBI Taxonomy" id="1759441"/>
    <lineage>
        <taxon>Eukaryota</taxon>
        <taxon>Fungi</taxon>
        <taxon>Dikarya</taxon>
        <taxon>Basidiomycota</taxon>
        <taxon>Agaricomycotina</taxon>
        <taxon>Agaricomycetes</taxon>
        <taxon>Agaricomycetidae</taxon>
        <taxon>Atheliales</taxon>
        <taxon>Atheliaceae</taxon>
        <taxon>Athelia</taxon>
    </lineage>
</organism>
<gene>
    <name evidence="3" type="ORF">FIBSPDRAFT_967092</name>
</gene>
<feature type="compositionally biased region" description="Acidic residues" evidence="1">
    <location>
        <begin position="222"/>
        <end position="252"/>
    </location>
</feature>
<evidence type="ECO:0000256" key="1">
    <source>
        <dbReference type="SAM" id="MobiDB-lite"/>
    </source>
</evidence>
<dbReference type="Proteomes" id="UP000076532">
    <property type="component" value="Unassembled WGS sequence"/>
</dbReference>
<keyword evidence="2" id="KW-0732">Signal</keyword>
<dbReference type="AlphaFoldDB" id="A0A167W368"/>
<reference evidence="3 4" key="1">
    <citation type="journal article" date="2016" name="Mol. Biol. Evol.">
        <title>Comparative Genomics of Early-Diverging Mushroom-Forming Fungi Provides Insights into the Origins of Lignocellulose Decay Capabilities.</title>
        <authorList>
            <person name="Nagy L.G."/>
            <person name="Riley R."/>
            <person name="Tritt A."/>
            <person name="Adam C."/>
            <person name="Daum C."/>
            <person name="Floudas D."/>
            <person name="Sun H."/>
            <person name="Yadav J.S."/>
            <person name="Pangilinan J."/>
            <person name="Larsson K.H."/>
            <person name="Matsuura K."/>
            <person name="Barry K."/>
            <person name="Labutti K."/>
            <person name="Kuo R."/>
            <person name="Ohm R.A."/>
            <person name="Bhattacharya S.S."/>
            <person name="Shirouzu T."/>
            <person name="Yoshinaga Y."/>
            <person name="Martin F.M."/>
            <person name="Grigoriev I.V."/>
            <person name="Hibbett D.S."/>
        </authorList>
    </citation>
    <scope>NUCLEOTIDE SEQUENCE [LARGE SCALE GENOMIC DNA]</scope>
    <source>
        <strain evidence="3 4">CBS 109695</strain>
    </source>
</reference>
<sequence length="470" mass="50713">HFYNLGTPHVNANKTLSPLLLLNLSLLLLLFTTSYALDSAGHHAEPGTAHARVLADATGGAGAGAGHVHQEAEREDRVAGAPVAAAGNVHAHRVDIVPRVPCAIVIFAPPTHLRRPPAKLRRAAHPGASQFAFGASSSTQPQHAHAPPASGHKHQRSSSFGQKRPTGPLFRNLHDPFPELSRPKTSDGLRVAPGELPLSRGREGQVTLKLVQGAWVRTPAGEETETEAETETETDTGNDTETDGGNETETEEGMTATASSVDHSFDHADIHGRFAQLGELEDLSDSDDEGTLEGEVHVAARVRMPEVNLAKFKSRESLAMRLEFGHNCASAPTLSRRTRTWASSSSRPCPSAFTSRARLGGFFIRPPHPFNTGIDMDSKETSPLIPNHSFERSVLASRLYGKVFFNWILHNEPLKEHIEAWTGVPLLVSTPAGTLQAAKYFFTFSKSIIGSSSRSSTSVFVRTSASRPFK</sequence>
<feature type="non-terminal residue" evidence="3">
    <location>
        <position position="1"/>
    </location>
</feature>
<feature type="chain" id="PRO_5007893755" evidence="2">
    <location>
        <begin position="37"/>
        <end position="470"/>
    </location>
</feature>
<keyword evidence="4" id="KW-1185">Reference proteome</keyword>
<protein>
    <submittedName>
        <fullName evidence="3">Uncharacterized protein</fullName>
    </submittedName>
</protein>
<feature type="region of interest" description="Disordered" evidence="1">
    <location>
        <begin position="218"/>
        <end position="257"/>
    </location>
</feature>
<evidence type="ECO:0000256" key="2">
    <source>
        <dbReference type="SAM" id="SignalP"/>
    </source>
</evidence>
<name>A0A167W368_9AGAM</name>
<feature type="region of interest" description="Disordered" evidence="1">
    <location>
        <begin position="131"/>
        <end position="197"/>
    </location>
</feature>
<evidence type="ECO:0000313" key="3">
    <source>
        <dbReference type="EMBL" id="KZP05642.1"/>
    </source>
</evidence>